<proteinExistence type="predicted"/>
<feature type="signal peptide" evidence="1">
    <location>
        <begin position="1"/>
        <end position="21"/>
    </location>
</feature>
<keyword evidence="1" id="KW-0732">Signal</keyword>
<dbReference type="AlphaFoldDB" id="A0A515EKZ3"/>
<keyword evidence="3" id="KW-1185">Reference proteome</keyword>
<evidence type="ECO:0000256" key="1">
    <source>
        <dbReference type="SAM" id="SignalP"/>
    </source>
</evidence>
<dbReference type="KEGG" id="rhg:EXZ61_03570"/>
<dbReference type="EMBL" id="CP036282">
    <property type="protein sequence ID" value="QDL53326.1"/>
    <property type="molecule type" value="Genomic_DNA"/>
</dbReference>
<protein>
    <recommendedName>
        <fullName evidence="4">Transporter substrate-binding domain-containing protein</fullName>
    </recommendedName>
</protein>
<dbReference type="RefSeq" id="WP_142809096.1">
    <property type="nucleotide sequence ID" value="NZ_CP036282.1"/>
</dbReference>
<feature type="chain" id="PRO_5021960429" description="Transporter substrate-binding domain-containing protein" evidence="1">
    <location>
        <begin position="22"/>
        <end position="304"/>
    </location>
</feature>
<sequence>MRTRQWWVRLVFVLFSASAGAAEPMRYVYPPPEGGSDQRLVYYWELLEAALKVTSGKWGPYTLAISPVLMNADRSQILLSNSTEITLLVRTTSAERERVLLPVRIPLDKGLTGYRLFLIQQNTQEALNAVRTLDDLKPYRIGQGVAWVDAEILRNAGLTVETGSSYESLFKMLAVGRFELFSRGVNEIGKEQREHQPKYPEMVVEKSLMLHYPLPRYFFFSRTPQGERLAQRVAEGLEKLRQSGEFDRRYQGFKRAMLADLNLSGRRLFRIPNPTLPADTPLADTRLWDDLAQELKATKTNPAQ</sequence>
<evidence type="ECO:0000313" key="2">
    <source>
        <dbReference type="EMBL" id="QDL53326.1"/>
    </source>
</evidence>
<dbReference type="Proteomes" id="UP000317365">
    <property type="component" value="Chromosome"/>
</dbReference>
<dbReference type="SUPFAM" id="SSF53850">
    <property type="entry name" value="Periplasmic binding protein-like II"/>
    <property type="match status" value="1"/>
</dbReference>
<reference evidence="3" key="1">
    <citation type="submission" date="2019-02" db="EMBL/GenBank/DDBJ databases">
        <title>Complete genome sequence of Rhodoferax sp. Gr-4.</title>
        <authorList>
            <person name="Jin L."/>
        </authorList>
    </citation>
    <scope>NUCLEOTIDE SEQUENCE [LARGE SCALE GENOMIC DNA]</scope>
    <source>
        <strain evidence="3">Gr-4</strain>
    </source>
</reference>
<accession>A0A515EKZ3</accession>
<evidence type="ECO:0000313" key="3">
    <source>
        <dbReference type="Proteomes" id="UP000317365"/>
    </source>
</evidence>
<evidence type="ECO:0008006" key="4">
    <source>
        <dbReference type="Google" id="ProtNLM"/>
    </source>
</evidence>
<gene>
    <name evidence="2" type="ORF">EXZ61_03570</name>
</gene>
<organism evidence="2 3">
    <name type="scientific">Rhodoferax aquaticus</name>
    <dbReference type="NCBI Taxonomy" id="2527691"/>
    <lineage>
        <taxon>Bacteria</taxon>
        <taxon>Pseudomonadati</taxon>
        <taxon>Pseudomonadota</taxon>
        <taxon>Betaproteobacteria</taxon>
        <taxon>Burkholderiales</taxon>
        <taxon>Comamonadaceae</taxon>
        <taxon>Rhodoferax</taxon>
    </lineage>
</organism>
<name>A0A515EKZ3_9BURK</name>
<reference evidence="3" key="2">
    <citation type="journal article" date="2020" name="Int. J. Syst. Evol. Microbiol.">
        <title>Genomic insights into a novel species Rhodoferax aquaticus sp. nov., isolated from freshwater.</title>
        <authorList>
            <person name="Li T."/>
            <person name="Zhuo Y."/>
            <person name="Jin C.Z."/>
            <person name="Wu X."/>
            <person name="Ko S.R."/>
            <person name="Jin F.J."/>
            <person name="Ahn C.Y."/>
            <person name="Oh H.M."/>
            <person name="Lee H.G."/>
            <person name="Jin L."/>
        </authorList>
    </citation>
    <scope>NUCLEOTIDE SEQUENCE [LARGE SCALE GENOMIC DNA]</scope>
    <source>
        <strain evidence="3">Gr-4</strain>
    </source>
</reference>